<dbReference type="Proteomes" id="UP000238378">
    <property type="component" value="Unassembled WGS sequence"/>
</dbReference>
<keyword evidence="1" id="KW-0079">Bacteriocin immunity</keyword>
<gene>
    <name evidence="2" type="ORF">C6Y08_11895</name>
    <name evidence="3" type="ORF">D6U18_10375</name>
</gene>
<evidence type="ECO:0000256" key="1">
    <source>
        <dbReference type="ARBA" id="ARBA00023025"/>
    </source>
</evidence>
<dbReference type="EMBL" id="PVOB01000200">
    <property type="protein sequence ID" value="PRO94019.1"/>
    <property type="molecule type" value="Genomic_DNA"/>
</dbReference>
<dbReference type="AlphaFoldDB" id="A0ABD7IP88"/>
<sequence length="133" mass="14894">MPEVGLAVTMGNQNRIELNRNVVGLMDEEAEYFFQLIDQAYAENLENQPSGYKKCLLKAATDLSNGKSVIKVATDIYLTCQKDCIVPMGLPPKNRMLHGFIHDKLKSLSQKELRNLNIGHGLIATHFTFGPFL</sequence>
<dbReference type="Pfam" id="PF08951">
    <property type="entry name" value="EntA_Immun"/>
    <property type="match status" value="1"/>
</dbReference>
<evidence type="ECO:0000313" key="3">
    <source>
        <dbReference type="EMBL" id="RMW46354.1"/>
    </source>
</evidence>
<name>A0ABD7IP88_LACPE</name>
<reference evidence="3 5" key="2">
    <citation type="submission" date="2018-10" db="EMBL/GenBank/DDBJ databases">
        <title>Genome sequences of five Lactobacillus pentosus strains isolated from brines of traditionally fermented spanish-style green table olives and differences between them.</title>
        <authorList>
            <person name="Jimenez Diaz R."/>
        </authorList>
    </citation>
    <scope>NUCLEOTIDE SEQUENCE [LARGE SCALE GENOMIC DNA]</scope>
    <source>
        <strain evidence="3 5">IG10</strain>
    </source>
</reference>
<dbReference type="Proteomes" id="UP000276249">
    <property type="component" value="Unassembled WGS sequence"/>
</dbReference>
<keyword evidence="4" id="KW-1185">Reference proteome</keyword>
<dbReference type="GO" id="GO:0030153">
    <property type="term" value="P:bacteriocin immunity"/>
    <property type="evidence" value="ECO:0007669"/>
    <property type="project" value="UniProtKB-KW"/>
</dbReference>
<protein>
    <submittedName>
        <fullName evidence="3">Bacteriocin immunity protein</fullName>
    </submittedName>
</protein>
<evidence type="ECO:0000313" key="5">
    <source>
        <dbReference type="Proteomes" id="UP000276249"/>
    </source>
</evidence>
<accession>A0ABD7IP88</accession>
<reference evidence="2 4" key="1">
    <citation type="submission" date="2018-03" db="EMBL/GenBank/DDBJ databases">
        <title>Draft Genome Sequences of six Lactobacillus pentosus Strains Isolated from Brines of Traditionally Fermented Spanish-Style Green Table Olives.</title>
        <authorList>
            <person name="Calero-Delgado B."/>
            <person name="Martin-Platero A.M."/>
            <person name="Perez-Pulido A.J."/>
            <person name="Benitez-Cabello A."/>
            <person name="Casimiro-Soriguer C.S."/>
            <person name="Martinez-Bueno M."/>
            <person name="Arroyo-Lopez F.N."/>
            <person name="Rodriguez-Gomez F."/>
            <person name="Bautista-Gallego J."/>
            <person name="Garrido-Fernandez A."/>
            <person name="Jimenez-Diaz R."/>
        </authorList>
    </citation>
    <scope>NUCLEOTIDE SEQUENCE [LARGE SCALE GENOMIC DNA]</scope>
    <source>
        <strain evidence="2 4">IG2</strain>
    </source>
</reference>
<evidence type="ECO:0000313" key="2">
    <source>
        <dbReference type="EMBL" id="PRO94019.1"/>
    </source>
</evidence>
<proteinExistence type="predicted"/>
<dbReference type="Gene3D" id="1.20.1440.50">
    <property type="entry name" value="Ta0600-like"/>
    <property type="match status" value="1"/>
</dbReference>
<organism evidence="3 5">
    <name type="scientific">Lactiplantibacillus pentosus</name>
    <name type="common">Lactobacillus pentosus</name>
    <dbReference type="NCBI Taxonomy" id="1589"/>
    <lineage>
        <taxon>Bacteria</taxon>
        <taxon>Bacillati</taxon>
        <taxon>Bacillota</taxon>
        <taxon>Bacilli</taxon>
        <taxon>Lactobacillales</taxon>
        <taxon>Lactobacillaceae</taxon>
        <taxon>Lactiplantibacillus</taxon>
    </lineage>
</organism>
<comment type="caution">
    <text evidence="3">The sequence shown here is derived from an EMBL/GenBank/DDBJ whole genome shotgun (WGS) entry which is preliminary data.</text>
</comment>
<dbReference type="EMBL" id="RDCJ01000096">
    <property type="protein sequence ID" value="RMW46354.1"/>
    <property type="molecule type" value="Genomic_DNA"/>
</dbReference>
<evidence type="ECO:0000313" key="4">
    <source>
        <dbReference type="Proteomes" id="UP000238378"/>
    </source>
</evidence>
<dbReference type="InterPro" id="IPR023130">
    <property type="entry name" value="Ta0600-like_sf"/>
</dbReference>
<dbReference type="InterPro" id="IPR015046">
    <property type="entry name" value="LciA_Immunity-like"/>
</dbReference>